<name>A0A7X5X014_STRMQ</name>
<dbReference type="InterPro" id="IPR035992">
    <property type="entry name" value="Ricin_B-like_lectins"/>
</dbReference>
<dbReference type="AlphaFoldDB" id="A0A7X5X014"/>
<dbReference type="InterPro" id="IPR000772">
    <property type="entry name" value="Ricin_B_lectin"/>
</dbReference>
<dbReference type="PROSITE" id="PS50231">
    <property type="entry name" value="RICIN_B_LECTIN"/>
    <property type="match status" value="1"/>
</dbReference>
<feature type="chain" id="PRO_5031573888" evidence="1">
    <location>
        <begin position="26"/>
        <end position="200"/>
    </location>
</feature>
<keyword evidence="1" id="KW-0732">Signal</keyword>
<proteinExistence type="predicted"/>
<sequence>MRAGFGAALCAVALVMGLSAPSATAADATASPRHTPTVQKVDNAVPLADAARDPKSDRAAAAAASHVVNQGSNKCLAVPGGSTAKGTGLVQWPCGTWRDHYWTAEPWSINGAVYYRFVNANSGQCLAVPGGSTKAGTQVIQWPCGTWADHFWGVTTDGKGLHLFNYYSGQCLGVEGGSLADGAKAIQWGCGTWADHYWWF</sequence>
<gene>
    <name evidence="3" type="ORF">SMALB_2065</name>
</gene>
<dbReference type="SUPFAM" id="SSF50370">
    <property type="entry name" value="Ricin B-like lectins"/>
    <property type="match status" value="1"/>
</dbReference>
<dbReference type="Pfam" id="PF14200">
    <property type="entry name" value="RicinB_lectin_2"/>
    <property type="match status" value="2"/>
</dbReference>
<evidence type="ECO:0000259" key="2">
    <source>
        <dbReference type="Pfam" id="PF14200"/>
    </source>
</evidence>
<comment type="caution">
    <text evidence="3">The sequence shown here is derived from an EMBL/GenBank/DDBJ whole genome shotgun (WGS) entry which is preliminary data.</text>
</comment>
<evidence type="ECO:0000313" key="4">
    <source>
        <dbReference type="Proteomes" id="UP000536624"/>
    </source>
</evidence>
<feature type="domain" description="Ricin B lectin" evidence="2">
    <location>
        <begin position="66"/>
        <end position="105"/>
    </location>
</feature>
<feature type="domain" description="Ricin B lectin" evidence="2">
    <location>
        <begin position="107"/>
        <end position="188"/>
    </location>
</feature>
<dbReference type="CDD" id="cd00161">
    <property type="entry name" value="beta-trefoil_Ricin-like"/>
    <property type="match status" value="1"/>
</dbReference>
<evidence type="ECO:0000256" key="1">
    <source>
        <dbReference type="SAM" id="SignalP"/>
    </source>
</evidence>
<evidence type="ECO:0000313" key="3">
    <source>
        <dbReference type="EMBL" id="NIY64112.1"/>
    </source>
</evidence>
<dbReference type="Gene3D" id="2.80.10.50">
    <property type="match status" value="1"/>
</dbReference>
<reference evidence="3 4" key="1">
    <citation type="submission" date="2020-02" db="EMBL/GenBank/DDBJ databases">
        <title>Streptomyces malaysiensis DSM14702 (JHCC583434, PFL_A843) Genome sequencing and assembly.</title>
        <authorList>
            <person name="Samborskyy M."/>
        </authorList>
    </citation>
    <scope>NUCLEOTIDE SEQUENCE [LARGE SCALE GENOMIC DNA]</scope>
    <source>
        <strain evidence="3 4">DSM 14702</strain>
    </source>
</reference>
<organism evidence="3 4">
    <name type="scientific">Streptomyces malaysiensis</name>
    <dbReference type="NCBI Taxonomy" id="92644"/>
    <lineage>
        <taxon>Bacteria</taxon>
        <taxon>Bacillati</taxon>
        <taxon>Actinomycetota</taxon>
        <taxon>Actinomycetes</taxon>
        <taxon>Kitasatosporales</taxon>
        <taxon>Streptomycetaceae</taxon>
        <taxon>Streptomyces</taxon>
        <taxon>Streptomyces violaceusniger group</taxon>
    </lineage>
</organism>
<protein>
    <submittedName>
        <fullName evidence="3">Sugar-binding protein</fullName>
    </submittedName>
</protein>
<dbReference type="Proteomes" id="UP000536624">
    <property type="component" value="Unassembled WGS sequence"/>
</dbReference>
<feature type="signal peptide" evidence="1">
    <location>
        <begin position="1"/>
        <end position="25"/>
    </location>
</feature>
<dbReference type="EMBL" id="JAALLH010000001">
    <property type="protein sequence ID" value="NIY64112.1"/>
    <property type="molecule type" value="Genomic_DNA"/>
</dbReference>
<accession>A0A7X5X014</accession>